<dbReference type="UniPathway" id="UPA00538">
    <property type="reaction ID" value="UER00592"/>
</dbReference>
<evidence type="ECO:0000256" key="4">
    <source>
        <dbReference type="ARBA" id="ARBA00022679"/>
    </source>
</evidence>
<name>A0A7I8K9J9_SPIIN</name>
<dbReference type="CDD" id="cd16444">
    <property type="entry name" value="LipB"/>
    <property type="match status" value="1"/>
</dbReference>
<dbReference type="NCBIfam" id="TIGR00214">
    <property type="entry name" value="lipB"/>
    <property type="match status" value="1"/>
</dbReference>
<organism evidence="7 8">
    <name type="scientific">Spirodela intermedia</name>
    <name type="common">Intermediate duckweed</name>
    <dbReference type="NCBI Taxonomy" id="51605"/>
    <lineage>
        <taxon>Eukaryota</taxon>
        <taxon>Viridiplantae</taxon>
        <taxon>Streptophyta</taxon>
        <taxon>Embryophyta</taxon>
        <taxon>Tracheophyta</taxon>
        <taxon>Spermatophyta</taxon>
        <taxon>Magnoliopsida</taxon>
        <taxon>Liliopsida</taxon>
        <taxon>Araceae</taxon>
        <taxon>Lemnoideae</taxon>
        <taxon>Spirodela</taxon>
    </lineage>
</organism>
<dbReference type="EC" id="2.3.1.181" evidence="3"/>
<evidence type="ECO:0000256" key="5">
    <source>
        <dbReference type="ARBA" id="ARBA00023315"/>
    </source>
</evidence>
<evidence type="ECO:0000256" key="2">
    <source>
        <dbReference type="ARBA" id="ARBA00007907"/>
    </source>
</evidence>
<evidence type="ECO:0000313" key="7">
    <source>
        <dbReference type="EMBL" id="CAA7393850.1"/>
    </source>
</evidence>
<evidence type="ECO:0000313" key="8">
    <source>
        <dbReference type="Proteomes" id="UP000663760"/>
    </source>
</evidence>
<dbReference type="GO" id="GO:0009249">
    <property type="term" value="P:protein lipoylation"/>
    <property type="evidence" value="ECO:0007669"/>
    <property type="project" value="InterPro"/>
</dbReference>
<dbReference type="OrthoDB" id="19908at2759"/>
<evidence type="ECO:0000259" key="6">
    <source>
        <dbReference type="PROSITE" id="PS51733"/>
    </source>
</evidence>
<proteinExistence type="inferred from homology"/>
<dbReference type="Proteomes" id="UP000663760">
    <property type="component" value="Chromosome 3"/>
</dbReference>
<dbReference type="InterPro" id="IPR004143">
    <property type="entry name" value="BPL_LPL_catalytic"/>
</dbReference>
<evidence type="ECO:0000256" key="1">
    <source>
        <dbReference type="ARBA" id="ARBA00004821"/>
    </source>
</evidence>
<dbReference type="PANTHER" id="PTHR10993:SF7">
    <property type="entry name" value="LIPOYLTRANSFERASE 2, MITOCHONDRIAL-RELATED"/>
    <property type="match status" value="1"/>
</dbReference>
<feature type="domain" description="BPL/LPL catalytic" evidence="6">
    <location>
        <begin position="13"/>
        <end position="203"/>
    </location>
</feature>
<dbReference type="PANTHER" id="PTHR10993">
    <property type="entry name" value="OCTANOYLTRANSFERASE"/>
    <property type="match status" value="1"/>
</dbReference>
<dbReference type="HAMAP" id="MF_00013">
    <property type="entry name" value="LipB"/>
    <property type="match status" value="1"/>
</dbReference>
<gene>
    <name evidence="7" type="ORF">SI8410_03004551</name>
</gene>
<dbReference type="InterPro" id="IPR000544">
    <property type="entry name" value="Octanoyltransferase"/>
</dbReference>
<dbReference type="Pfam" id="PF21948">
    <property type="entry name" value="LplA-B_cat"/>
    <property type="match status" value="1"/>
</dbReference>
<keyword evidence="5" id="KW-0012">Acyltransferase</keyword>
<comment type="similarity">
    <text evidence="2">Belongs to the LipB family.</text>
</comment>
<evidence type="ECO:0000256" key="3">
    <source>
        <dbReference type="ARBA" id="ARBA00012334"/>
    </source>
</evidence>
<sequence>MVAKRHALMDKGEDHCDALIALQHPPVYTLGTGSLEEYLKFDAEDAPFEVFRTERGGEVTFHGPGQLVMYPILNLRRHKMDLHWYLRSLEEVIIRALSAAFSVEACRLDGLTGVWVGDQKIAAIGIRVSRWLTYHGLALNVSTDLAPFADIVPCGIRDRDVGSLHRLLGAPPAGAEERDDVLLMDAAHAAVLREFCEVFQLSLEPASAADAGLLKRRN</sequence>
<dbReference type="AlphaFoldDB" id="A0A7I8K9J9"/>
<reference evidence="7" key="1">
    <citation type="submission" date="2020-02" db="EMBL/GenBank/DDBJ databases">
        <authorList>
            <person name="Scholz U."/>
            <person name="Mascher M."/>
            <person name="Fiebig A."/>
        </authorList>
    </citation>
    <scope>NUCLEOTIDE SEQUENCE</scope>
</reference>
<dbReference type="SUPFAM" id="SSF55681">
    <property type="entry name" value="Class II aaRS and biotin synthetases"/>
    <property type="match status" value="1"/>
</dbReference>
<dbReference type="NCBIfam" id="NF010925">
    <property type="entry name" value="PRK14345.1"/>
    <property type="match status" value="1"/>
</dbReference>
<dbReference type="EMBL" id="LR746266">
    <property type="protein sequence ID" value="CAA7393850.1"/>
    <property type="molecule type" value="Genomic_DNA"/>
</dbReference>
<protein>
    <recommendedName>
        <fullName evidence="3">lipoyl(octanoyl) transferase</fullName>
        <ecNumber evidence="3">2.3.1.181</ecNumber>
    </recommendedName>
</protein>
<comment type="pathway">
    <text evidence="1">Protein modification; protein lipoylation via endogenous pathway; protein N(6)-(lipoyl)lysine from octanoyl-[acyl-carrier-protein]: step 1/2.</text>
</comment>
<dbReference type="PROSITE" id="PS51733">
    <property type="entry name" value="BPL_LPL_CATALYTIC"/>
    <property type="match status" value="1"/>
</dbReference>
<dbReference type="InterPro" id="IPR020605">
    <property type="entry name" value="Octanoyltransferase_CS"/>
</dbReference>
<dbReference type="InterPro" id="IPR045864">
    <property type="entry name" value="aa-tRNA-synth_II/BPL/LPL"/>
</dbReference>
<keyword evidence="8" id="KW-1185">Reference proteome</keyword>
<dbReference type="Gene3D" id="3.30.930.10">
    <property type="entry name" value="Bira Bifunctional Protein, Domain 2"/>
    <property type="match status" value="1"/>
</dbReference>
<keyword evidence="4" id="KW-0808">Transferase</keyword>
<accession>A0A7I8K9J9</accession>
<dbReference type="GO" id="GO:0033819">
    <property type="term" value="F:lipoyl(octanoyl) transferase activity"/>
    <property type="evidence" value="ECO:0007669"/>
    <property type="project" value="UniProtKB-EC"/>
</dbReference>
<dbReference type="PROSITE" id="PS01313">
    <property type="entry name" value="LIPB"/>
    <property type="match status" value="1"/>
</dbReference>